<dbReference type="RefSeq" id="WP_150989380.1">
    <property type="nucleotide sequence ID" value="NZ_CP062804.1"/>
</dbReference>
<evidence type="ECO:0000256" key="2">
    <source>
        <dbReference type="ARBA" id="ARBA00023015"/>
    </source>
</evidence>
<gene>
    <name evidence="6" type="ORF">F7R26_029565</name>
</gene>
<evidence type="ECO:0000256" key="3">
    <source>
        <dbReference type="ARBA" id="ARBA00023125"/>
    </source>
</evidence>
<accession>A0A643FNY6</accession>
<dbReference type="AlphaFoldDB" id="A0A643FNY6"/>
<reference evidence="6 7" key="1">
    <citation type="submission" date="2020-10" db="EMBL/GenBank/DDBJ databases">
        <title>Complete genome sequence of Cupriavidus basilensis CCUG 49340T.</title>
        <authorList>
            <person name="Salva-Serra F."/>
            <person name="Donoso R.A."/>
            <person name="Cho K.H."/>
            <person name="Yoo J.A."/>
            <person name="Lee K."/>
            <person name="Yoon S.-H."/>
            <person name="Perez-Pantoja D."/>
            <person name="Moore E.R.B."/>
        </authorList>
    </citation>
    <scope>NUCLEOTIDE SEQUENCE [LARGE SCALE GENOMIC DNA]</scope>
    <source>
        <strain evidence="7">CCUG 49340</strain>
    </source>
</reference>
<keyword evidence="3" id="KW-0238">DNA-binding</keyword>
<dbReference type="GO" id="GO:0003677">
    <property type="term" value="F:DNA binding"/>
    <property type="evidence" value="ECO:0007669"/>
    <property type="project" value="UniProtKB-KW"/>
</dbReference>
<dbReference type="Pfam" id="PF03466">
    <property type="entry name" value="LysR_substrate"/>
    <property type="match status" value="1"/>
</dbReference>
<evidence type="ECO:0000259" key="5">
    <source>
        <dbReference type="PROSITE" id="PS50931"/>
    </source>
</evidence>
<sequence>MDLRQLKQFVAVAETSSFSRAAERLFMAQPPLSVAIRKLEEELGTPLFERTARGVRLTAPGEAALQAARKCLQNAEEVSAAARATATGEAGRLRIGFIGSVTFGLLPRLIQAFTKRHPQVKLELREGTNLELLSLVESGELDVGFVRVPTARPENVRFQLIQTDVFCAALPRGHALAKQKQVALHDLADCPLIGYTPSHVGGLQAAVSHLFARAGISPYIAQEAVQVQTVVGLVDSGLGVALVPSVNASHSSGRVVFRPISDLPPDASIGISLAYHALAETAVTQRFRESIEPPAEKAPGAGGETVRRSGGKRMR</sequence>
<dbReference type="GO" id="GO:0032993">
    <property type="term" value="C:protein-DNA complex"/>
    <property type="evidence" value="ECO:0007669"/>
    <property type="project" value="TreeGrafter"/>
</dbReference>
<organism evidence="6 7">
    <name type="scientific">Cupriavidus basilensis</name>
    <dbReference type="NCBI Taxonomy" id="68895"/>
    <lineage>
        <taxon>Bacteria</taxon>
        <taxon>Pseudomonadati</taxon>
        <taxon>Pseudomonadota</taxon>
        <taxon>Betaproteobacteria</taxon>
        <taxon>Burkholderiales</taxon>
        <taxon>Burkholderiaceae</taxon>
        <taxon>Cupriavidus</taxon>
    </lineage>
</organism>
<dbReference type="SUPFAM" id="SSF46785">
    <property type="entry name" value="Winged helix' DNA-binding domain"/>
    <property type="match status" value="1"/>
</dbReference>
<dbReference type="PRINTS" id="PR00039">
    <property type="entry name" value="HTHLYSR"/>
</dbReference>
<dbReference type="PROSITE" id="PS50931">
    <property type="entry name" value="HTH_LYSR"/>
    <property type="match status" value="1"/>
</dbReference>
<dbReference type="SUPFAM" id="SSF53850">
    <property type="entry name" value="Periplasmic binding protein-like II"/>
    <property type="match status" value="1"/>
</dbReference>
<name>A0A643FNY6_9BURK</name>
<dbReference type="Pfam" id="PF00126">
    <property type="entry name" value="HTH_1"/>
    <property type="match status" value="1"/>
</dbReference>
<dbReference type="Gene3D" id="1.10.10.10">
    <property type="entry name" value="Winged helix-like DNA-binding domain superfamily/Winged helix DNA-binding domain"/>
    <property type="match status" value="1"/>
</dbReference>
<dbReference type="PANTHER" id="PTHR30346:SF0">
    <property type="entry name" value="HCA OPERON TRANSCRIPTIONAL ACTIVATOR HCAR"/>
    <property type="match status" value="1"/>
</dbReference>
<dbReference type="FunFam" id="1.10.10.10:FF:000001">
    <property type="entry name" value="LysR family transcriptional regulator"/>
    <property type="match status" value="1"/>
</dbReference>
<dbReference type="InterPro" id="IPR036388">
    <property type="entry name" value="WH-like_DNA-bd_sf"/>
</dbReference>
<dbReference type="InterPro" id="IPR005119">
    <property type="entry name" value="LysR_subst-bd"/>
</dbReference>
<dbReference type="InterPro" id="IPR036390">
    <property type="entry name" value="WH_DNA-bd_sf"/>
</dbReference>
<evidence type="ECO:0000256" key="4">
    <source>
        <dbReference type="ARBA" id="ARBA00023163"/>
    </source>
</evidence>
<proteinExistence type="inferred from homology"/>
<evidence type="ECO:0000256" key="1">
    <source>
        <dbReference type="ARBA" id="ARBA00009437"/>
    </source>
</evidence>
<evidence type="ECO:0000313" key="7">
    <source>
        <dbReference type="Proteomes" id="UP000397656"/>
    </source>
</evidence>
<comment type="similarity">
    <text evidence="1">Belongs to the LysR transcriptional regulatory family.</text>
</comment>
<dbReference type="InterPro" id="IPR000847">
    <property type="entry name" value="LysR_HTH_N"/>
</dbReference>
<keyword evidence="2" id="KW-0805">Transcription regulation</keyword>
<dbReference type="Gene3D" id="3.40.190.10">
    <property type="entry name" value="Periplasmic binding protein-like II"/>
    <property type="match status" value="2"/>
</dbReference>
<dbReference type="EMBL" id="CP062804">
    <property type="protein sequence ID" value="QOT78937.1"/>
    <property type="molecule type" value="Genomic_DNA"/>
</dbReference>
<dbReference type="Proteomes" id="UP000397656">
    <property type="component" value="Chromosome 2"/>
</dbReference>
<keyword evidence="4" id="KW-0804">Transcription</keyword>
<dbReference type="PANTHER" id="PTHR30346">
    <property type="entry name" value="TRANSCRIPTIONAL DUAL REGULATOR HCAR-RELATED"/>
    <property type="match status" value="1"/>
</dbReference>
<protein>
    <submittedName>
        <fullName evidence="6">LysR family transcriptional regulator</fullName>
    </submittedName>
</protein>
<feature type="domain" description="HTH lysR-type" evidence="5">
    <location>
        <begin position="1"/>
        <end position="58"/>
    </location>
</feature>
<dbReference type="CDD" id="cd08414">
    <property type="entry name" value="PBP2_LTTR_aromatics_like"/>
    <property type="match status" value="1"/>
</dbReference>
<evidence type="ECO:0000313" key="6">
    <source>
        <dbReference type="EMBL" id="QOT78937.1"/>
    </source>
</evidence>
<dbReference type="GO" id="GO:0003700">
    <property type="term" value="F:DNA-binding transcription factor activity"/>
    <property type="evidence" value="ECO:0007669"/>
    <property type="project" value="InterPro"/>
</dbReference>
<dbReference type="GeneID" id="98405107"/>